<dbReference type="RefSeq" id="WP_184924469.1">
    <property type="nucleotide sequence ID" value="NZ_JACHMO010000001.1"/>
</dbReference>
<evidence type="ECO:0000313" key="2">
    <source>
        <dbReference type="EMBL" id="MBB5805734.1"/>
    </source>
</evidence>
<name>A0A7W9HPU3_9PSEU</name>
<proteinExistence type="predicted"/>
<evidence type="ECO:0000313" key="3">
    <source>
        <dbReference type="Proteomes" id="UP000552097"/>
    </source>
</evidence>
<sequence>MRRTPQEKKRLSYAKDCRNVYGENHKSSRKNIPRSRQRAHRANRRRADEALRAAVGRADEVLADSAEQAVRMVWPKVFRKYPDLPLGVLVEDRLKRRVRSGMDQEERSAIKLERMRRHRRPNDA</sequence>
<dbReference type="EMBL" id="JACHMO010000001">
    <property type="protein sequence ID" value="MBB5805734.1"/>
    <property type="molecule type" value="Genomic_DNA"/>
</dbReference>
<dbReference type="AlphaFoldDB" id="A0A7W9HPU3"/>
<comment type="caution">
    <text evidence="2">The sequence shown here is derived from an EMBL/GenBank/DDBJ whole genome shotgun (WGS) entry which is preliminary data.</text>
</comment>
<feature type="compositionally biased region" description="Basic residues" evidence="1">
    <location>
        <begin position="114"/>
        <end position="124"/>
    </location>
</feature>
<organism evidence="2 3">
    <name type="scientific">Saccharothrix ecbatanensis</name>
    <dbReference type="NCBI Taxonomy" id="1105145"/>
    <lineage>
        <taxon>Bacteria</taxon>
        <taxon>Bacillati</taxon>
        <taxon>Actinomycetota</taxon>
        <taxon>Actinomycetes</taxon>
        <taxon>Pseudonocardiales</taxon>
        <taxon>Pseudonocardiaceae</taxon>
        <taxon>Saccharothrix</taxon>
    </lineage>
</organism>
<feature type="region of interest" description="Disordered" evidence="1">
    <location>
        <begin position="100"/>
        <end position="124"/>
    </location>
</feature>
<feature type="compositionally biased region" description="Basic and acidic residues" evidence="1">
    <location>
        <begin position="100"/>
        <end position="113"/>
    </location>
</feature>
<protein>
    <submittedName>
        <fullName evidence="2">Uncharacterized protein</fullName>
    </submittedName>
</protein>
<feature type="compositionally biased region" description="Basic residues" evidence="1">
    <location>
        <begin position="27"/>
        <end position="44"/>
    </location>
</feature>
<gene>
    <name evidence="2" type="ORF">F4560_005502</name>
</gene>
<feature type="region of interest" description="Disordered" evidence="1">
    <location>
        <begin position="1"/>
        <end position="47"/>
    </location>
</feature>
<evidence type="ECO:0000256" key="1">
    <source>
        <dbReference type="SAM" id="MobiDB-lite"/>
    </source>
</evidence>
<accession>A0A7W9HPU3</accession>
<feature type="compositionally biased region" description="Basic and acidic residues" evidence="1">
    <location>
        <begin position="1"/>
        <end position="26"/>
    </location>
</feature>
<keyword evidence="3" id="KW-1185">Reference proteome</keyword>
<dbReference type="Proteomes" id="UP000552097">
    <property type="component" value="Unassembled WGS sequence"/>
</dbReference>
<reference evidence="2 3" key="1">
    <citation type="submission" date="2020-08" db="EMBL/GenBank/DDBJ databases">
        <title>Sequencing the genomes of 1000 actinobacteria strains.</title>
        <authorList>
            <person name="Klenk H.-P."/>
        </authorList>
    </citation>
    <scope>NUCLEOTIDE SEQUENCE [LARGE SCALE GENOMIC DNA]</scope>
    <source>
        <strain evidence="2 3">DSM 45486</strain>
    </source>
</reference>